<reference evidence="1" key="1">
    <citation type="submission" date="2014-08" db="EMBL/GenBank/DDBJ databases">
        <authorList>
            <person name="Sharma Rahul"/>
            <person name="Thines Marco"/>
        </authorList>
    </citation>
    <scope>NUCLEOTIDE SEQUENCE</scope>
</reference>
<dbReference type="PANTHER" id="PTHR34365:SF7">
    <property type="entry name" value="GLYCINE-RICH DOMAIN-CONTAINING PROTEIN 1"/>
    <property type="match status" value="1"/>
</dbReference>
<sequence length="225" mass="25669">MSGITFSSVSISLNQALDIDLIWHAHQLKIESYRDDTSRLLTNFLNHPDKVDEASLEEAFIGTAEAWESRYNELYSTAVLEAPRSTHFWSREKPSAPSESVKSVDEEYRDATQASTHNSIWLVANKACIANRESREQNRIQHTKAAEKAWAKKSVDKLSSNRTSKDYDPDLFYHRTSHSLGQWGCTKVGAPHHPLAGWGMGSECYPHDFHWKEMQPQVPFNHITL</sequence>
<dbReference type="EMBL" id="LN483270">
    <property type="protein sequence ID" value="CDZ97958.1"/>
    <property type="molecule type" value="Genomic_DNA"/>
</dbReference>
<accession>A0A0F7SJV4</accession>
<evidence type="ECO:0000313" key="1">
    <source>
        <dbReference type="EMBL" id="CDZ97958.1"/>
    </source>
</evidence>
<organism evidence="1">
    <name type="scientific">Phaffia rhodozyma</name>
    <name type="common">Yeast</name>
    <name type="synonym">Xanthophyllomyces dendrorhous</name>
    <dbReference type="NCBI Taxonomy" id="264483"/>
    <lineage>
        <taxon>Eukaryota</taxon>
        <taxon>Fungi</taxon>
        <taxon>Dikarya</taxon>
        <taxon>Basidiomycota</taxon>
        <taxon>Agaricomycotina</taxon>
        <taxon>Tremellomycetes</taxon>
        <taxon>Cystofilobasidiales</taxon>
        <taxon>Mrakiaceae</taxon>
        <taxon>Phaffia</taxon>
    </lineage>
</organism>
<proteinExistence type="predicted"/>
<dbReference type="InterPro" id="IPR009836">
    <property type="entry name" value="GRDP-like"/>
</dbReference>
<protein>
    <submittedName>
        <fullName evidence="1">Uncharacterized protein</fullName>
    </submittedName>
</protein>
<name>A0A0F7SJV4_PHARH</name>
<dbReference type="PANTHER" id="PTHR34365">
    <property type="entry name" value="ENOLASE (DUF1399)"/>
    <property type="match status" value="1"/>
</dbReference>
<dbReference type="AlphaFoldDB" id="A0A0F7SJV4"/>